<sequence length="161" mass="18684">MTIRLPHDRVNQIRQLSYRYKRQHTDNMLMNKTAYLLGLSGLIPFVGLTVLMHQSWAVTYFLSYSAVILSFLGGIHWGVALQDDKWSNSWRLCLCMLPSLLGWVALLLPVALAFALLFVAYALWWGYDYSQVKNGDYRQLRRCLSIVVLVCHGSWMFFVIF</sequence>
<dbReference type="EMBL" id="FNRJ01000014">
    <property type="protein sequence ID" value="SEB05182.1"/>
    <property type="molecule type" value="Genomic_DNA"/>
</dbReference>
<protein>
    <recommendedName>
        <fullName evidence="4">DUF3429 domain-containing protein</fullName>
    </recommendedName>
</protein>
<evidence type="ECO:0000313" key="3">
    <source>
        <dbReference type="Proteomes" id="UP000242469"/>
    </source>
</evidence>
<dbReference type="Pfam" id="PF11911">
    <property type="entry name" value="DUF3429"/>
    <property type="match status" value="1"/>
</dbReference>
<proteinExistence type="predicted"/>
<keyword evidence="1" id="KW-0812">Transmembrane</keyword>
<keyword evidence="1" id="KW-1133">Transmembrane helix</keyword>
<feature type="transmembrane region" description="Helical" evidence="1">
    <location>
        <begin position="143"/>
        <end position="160"/>
    </location>
</feature>
<dbReference type="InterPro" id="IPR021836">
    <property type="entry name" value="DUF3429"/>
</dbReference>
<accession>A0A1H4G907</accession>
<feature type="transmembrane region" description="Helical" evidence="1">
    <location>
        <begin position="33"/>
        <end position="51"/>
    </location>
</feature>
<keyword evidence="1" id="KW-0472">Membrane</keyword>
<dbReference type="PANTHER" id="PTHR15887">
    <property type="entry name" value="TRANSMEMBRANE PROTEIN 69"/>
    <property type="match status" value="1"/>
</dbReference>
<keyword evidence="3" id="KW-1185">Reference proteome</keyword>
<evidence type="ECO:0008006" key="4">
    <source>
        <dbReference type="Google" id="ProtNLM"/>
    </source>
</evidence>
<dbReference type="STRING" id="1122198.SAMN02745729_11469"/>
<dbReference type="AlphaFoldDB" id="A0A1H4G907"/>
<dbReference type="PANTHER" id="PTHR15887:SF1">
    <property type="entry name" value="TRANSMEMBRANE PROTEIN 69"/>
    <property type="match status" value="1"/>
</dbReference>
<feature type="transmembrane region" description="Helical" evidence="1">
    <location>
        <begin position="100"/>
        <end position="123"/>
    </location>
</feature>
<gene>
    <name evidence="2" type="ORF">SAMN02745729_11469</name>
</gene>
<dbReference type="Proteomes" id="UP000242469">
    <property type="component" value="Unassembled WGS sequence"/>
</dbReference>
<organism evidence="2 3">
    <name type="scientific">Marinobacterium iners DSM 11526</name>
    <dbReference type="NCBI Taxonomy" id="1122198"/>
    <lineage>
        <taxon>Bacteria</taxon>
        <taxon>Pseudomonadati</taxon>
        <taxon>Pseudomonadota</taxon>
        <taxon>Gammaproteobacteria</taxon>
        <taxon>Oceanospirillales</taxon>
        <taxon>Oceanospirillaceae</taxon>
        <taxon>Marinobacterium</taxon>
    </lineage>
</organism>
<evidence type="ECO:0000313" key="2">
    <source>
        <dbReference type="EMBL" id="SEB05182.1"/>
    </source>
</evidence>
<feature type="transmembrane region" description="Helical" evidence="1">
    <location>
        <begin position="58"/>
        <end position="80"/>
    </location>
</feature>
<evidence type="ECO:0000256" key="1">
    <source>
        <dbReference type="SAM" id="Phobius"/>
    </source>
</evidence>
<reference evidence="3" key="1">
    <citation type="submission" date="2016-10" db="EMBL/GenBank/DDBJ databases">
        <authorList>
            <person name="Varghese N."/>
            <person name="Submissions S."/>
        </authorList>
    </citation>
    <scope>NUCLEOTIDE SEQUENCE [LARGE SCALE GENOMIC DNA]</scope>
    <source>
        <strain evidence="3">DSM 11526</strain>
    </source>
</reference>
<name>A0A1H4G907_9GAMM</name>